<dbReference type="PROSITE" id="PS00504">
    <property type="entry name" value="FRD_SDH_FAD_BINDING"/>
    <property type="match status" value="1"/>
</dbReference>
<dbReference type="EMBL" id="JAXCLA010000004">
    <property type="protein sequence ID" value="MDY0745848.1"/>
    <property type="molecule type" value="Genomic_DNA"/>
</dbReference>
<comment type="catalytic activity">
    <reaction evidence="13 15">
        <text>a quinone + succinate = fumarate + a quinol</text>
        <dbReference type="Rhea" id="RHEA:40523"/>
        <dbReference type="ChEBI" id="CHEBI:24646"/>
        <dbReference type="ChEBI" id="CHEBI:29806"/>
        <dbReference type="ChEBI" id="CHEBI:30031"/>
        <dbReference type="ChEBI" id="CHEBI:132124"/>
        <dbReference type="EC" id="1.3.5.1"/>
    </reaction>
</comment>
<dbReference type="InterPro" id="IPR027477">
    <property type="entry name" value="Succ_DH/fumarate_Rdtase_cat_sf"/>
</dbReference>
<comment type="caution">
    <text evidence="18">The sequence shown here is derived from an EMBL/GenBank/DDBJ whole genome shotgun (WGS) entry which is preliminary data.</text>
</comment>
<dbReference type="Pfam" id="PF02910">
    <property type="entry name" value="Succ_DH_flav_C"/>
    <property type="match status" value="1"/>
</dbReference>
<dbReference type="RefSeq" id="WP_320423740.1">
    <property type="nucleotide sequence ID" value="NZ_JAXCLA010000004.1"/>
</dbReference>
<evidence type="ECO:0000256" key="8">
    <source>
        <dbReference type="ARBA" id="ARBA00022630"/>
    </source>
</evidence>
<keyword evidence="11 15" id="KW-0560">Oxidoreductase</keyword>
<evidence type="ECO:0000256" key="5">
    <source>
        <dbReference type="ARBA" id="ARBA00012792"/>
    </source>
</evidence>
<dbReference type="InterPro" id="IPR037099">
    <property type="entry name" value="Fum_R/Succ_DH_flav-like_C_sf"/>
</dbReference>
<comment type="pathway">
    <text evidence="3 15">Carbohydrate metabolism; tricarboxylic acid cycle; fumarate from succinate (bacterial route): step 1/1.</text>
</comment>
<evidence type="ECO:0000256" key="7">
    <source>
        <dbReference type="ARBA" id="ARBA00022448"/>
    </source>
</evidence>
<reference evidence="18 19" key="1">
    <citation type="submission" date="2023-11" db="EMBL/GenBank/DDBJ databases">
        <title>Paucibacter sp. nov., isolated from fresh soil in Korea.</title>
        <authorList>
            <person name="Le N.T.T."/>
        </authorList>
    </citation>
    <scope>NUCLEOTIDE SEQUENCE [LARGE SCALE GENOMIC DNA]</scope>
    <source>
        <strain evidence="18 19">R3-3</strain>
    </source>
</reference>
<dbReference type="Gene3D" id="1.20.58.100">
    <property type="entry name" value="Fumarate reductase/succinate dehydrogenase flavoprotein-like, C-terminal domain"/>
    <property type="match status" value="1"/>
</dbReference>
<dbReference type="PIRSF" id="PIRSF000171">
    <property type="entry name" value="SDHA_APRA_LASPO"/>
    <property type="match status" value="1"/>
</dbReference>
<gene>
    <name evidence="18" type="primary">sdhA</name>
    <name evidence="18" type="ORF">SNE35_15110</name>
</gene>
<proteinExistence type="inferred from homology"/>
<evidence type="ECO:0000256" key="4">
    <source>
        <dbReference type="ARBA" id="ARBA00008040"/>
    </source>
</evidence>
<comment type="subcellular location">
    <subcellularLocation>
        <location evidence="2 15">Cell inner membrane</location>
        <topology evidence="2 15">Peripheral membrane protein</topology>
        <orientation evidence="2 15">Cytoplasmic side</orientation>
    </subcellularLocation>
</comment>
<keyword evidence="7 15" id="KW-0813">Transport</keyword>
<dbReference type="InterPro" id="IPR011281">
    <property type="entry name" value="Succ_DH_flav_su_fwd"/>
</dbReference>
<evidence type="ECO:0000256" key="14">
    <source>
        <dbReference type="NCBIfam" id="TIGR01816"/>
    </source>
</evidence>
<dbReference type="Gene3D" id="3.90.700.10">
    <property type="entry name" value="Succinate dehydrogenase/fumarate reductase flavoprotein, catalytic domain"/>
    <property type="match status" value="1"/>
</dbReference>
<evidence type="ECO:0000313" key="19">
    <source>
        <dbReference type="Proteomes" id="UP001285263"/>
    </source>
</evidence>
<evidence type="ECO:0000256" key="10">
    <source>
        <dbReference type="ARBA" id="ARBA00022982"/>
    </source>
</evidence>
<keyword evidence="15" id="KW-1003">Cell membrane</keyword>
<dbReference type="NCBIfam" id="TIGR01816">
    <property type="entry name" value="sdhA_forward"/>
    <property type="match status" value="1"/>
</dbReference>
<feature type="domain" description="Fumarate reductase/succinate dehydrogenase flavoprotein-like C-terminal" evidence="17">
    <location>
        <begin position="466"/>
        <end position="600"/>
    </location>
</feature>
<dbReference type="Pfam" id="PF00890">
    <property type="entry name" value="FAD_binding_2"/>
    <property type="match status" value="1"/>
</dbReference>
<dbReference type="SUPFAM" id="SSF46977">
    <property type="entry name" value="Succinate dehydrogenase/fumarate reductase flavoprotein C-terminal domain"/>
    <property type="match status" value="1"/>
</dbReference>
<dbReference type="PRINTS" id="PR00411">
    <property type="entry name" value="PNDRDTASEI"/>
</dbReference>
<dbReference type="InterPro" id="IPR036188">
    <property type="entry name" value="FAD/NAD-bd_sf"/>
</dbReference>
<keyword evidence="15" id="KW-0997">Cell inner membrane</keyword>
<dbReference type="EC" id="1.3.5.1" evidence="5 15"/>
<keyword evidence="9 15" id="KW-0274">FAD</keyword>
<dbReference type="Gene3D" id="4.10.80.40">
    <property type="entry name" value="succinate dehydrogenase protein domain"/>
    <property type="match status" value="1"/>
</dbReference>
<dbReference type="SUPFAM" id="SSF56425">
    <property type="entry name" value="Succinate dehydrogenase/fumarate reductase flavoprotein, catalytic domain"/>
    <property type="match status" value="1"/>
</dbReference>
<evidence type="ECO:0000256" key="9">
    <source>
        <dbReference type="ARBA" id="ARBA00022827"/>
    </source>
</evidence>
<dbReference type="InterPro" id="IPR014006">
    <property type="entry name" value="Succ_Dhase_FrdA_Gneg"/>
</dbReference>
<feature type="domain" description="FAD-dependent oxidoreductase 2 FAD-binding" evidence="16">
    <location>
        <begin position="13"/>
        <end position="408"/>
    </location>
</feature>
<evidence type="ECO:0000256" key="13">
    <source>
        <dbReference type="ARBA" id="ARBA00049220"/>
    </source>
</evidence>
<keyword evidence="10 15" id="KW-0249">Electron transport</keyword>
<comment type="similarity">
    <text evidence="4 15">Belongs to the FAD-dependent oxidoreductase 2 family. FRD/SDH subfamily.</text>
</comment>
<dbReference type="NCBIfam" id="TIGR01812">
    <property type="entry name" value="sdhA_frdA_Gneg"/>
    <property type="match status" value="1"/>
</dbReference>
<keyword evidence="8 15" id="KW-0285">Flavoprotein</keyword>
<evidence type="ECO:0000256" key="3">
    <source>
        <dbReference type="ARBA" id="ARBA00004894"/>
    </source>
</evidence>
<evidence type="ECO:0000256" key="15">
    <source>
        <dbReference type="RuleBase" id="RU362051"/>
    </source>
</evidence>
<evidence type="ECO:0000256" key="1">
    <source>
        <dbReference type="ARBA" id="ARBA00001974"/>
    </source>
</evidence>
<dbReference type="SUPFAM" id="SSF51905">
    <property type="entry name" value="FAD/NAD(P)-binding domain"/>
    <property type="match status" value="1"/>
</dbReference>
<dbReference type="Proteomes" id="UP001285263">
    <property type="component" value="Unassembled WGS sequence"/>
</dbReference>
<dbReference type="PANTHER" id="PTHR11632:SF51">
    <property type="entry name" value="SUCCINATE DEHYDROGENASE [UBIQUINONE] FLAVOPROTEIN SUBUNIT, MITOCHONDRIAL"/>
    <property type="match status" value="1"/>
</dbReference>
<evidence type="ECO:0000259" key="16">
    <source>
        <dbReference type="Pfam" id="PF00890"/>
    </source>
</evidence>
<keyword evidence="19" id="KW-1185">Reference proteome</keyword>
<dbReference type="InterPro" id="IPR030664">
    <property type="entry name" value="SdhA/FrdA/AprA"/>
</dbReference>
<evidence type="ECO:0000256" key="6">
    <source>
        <dbReference type="ARBA" id="ARBA00019965"/>
    </source>
</evidence>
<evidence type="ECO:0000313" key="18">
    <source>
        <dbReference type="EMBL" id="MDY0745848.1"/>
    </source>
</evidence>
<dbReference type="InterPro" id="IPR003953">
    <property type="entry name" value="FAD-dep_OxRdtase_2_FAD-bd"/>
</dbReference>
<organism evidence="18 19">
    <name type="scientific">Roseateles agri</name>
    <dbReference type="NCBI Taxonomy" id="3098619"/>
    <lineage>
        <taxon>Bacteria</taxon>
        <taxon>Pseudomonadati</taxon>
        <taxon>Pseudomonadota</taxon>
        <taxon>Betaproteobacteria</taxon>
        <taxon>Burkholderiales</taxon>
        <taxon>Sphaerotilaceae</taxon>
        <taxon>Roseateles</taxon>
    </lineage>
</organism>
<evidence type="ECO:0000256" key="12">
    <source>
        <dbReference type="ARBA" id="ARBA00023136"/>
    </source>
</evidence>
<evidence type="ECO:0000259" key="17">
    <source>
        <dbReference type="Pfam" id="PF02910"/>
    </source>
</evidence>
<keyword evidence="15" id="KW-0816">Tricarboxylic acid cycle</keyword>
<name>A0ABU5DJD2_9BURK</name>
<dbReference type="InterPro" id="IPR003952">
    <property type="entry name" value="FRD_SDH_FAD_BS"/>
</dbReference>
<comment type="cofactor">
    <cofactor evidence="1 15">
        <name>FAD</name>
        <dbReference type="ChEBI" id="CHEBI:57692"/>
    </cofactor>
</comment>
<evidence type="ECO:0000256" key="2">
    <source>
        <dbReference type="ARBA" id="ARBA00004515"/>
    </source>
</evidence>
<dbReference type="PANTHER" id="PTHR11632">
    <property type="entry name" value="SUCCINATE DEHYDROGENASE 2 FLAVOPROTEIN SUBUNIT"/>
    <property type="match status" value="1"/>
</dbReference>
<sequence length="601" mass="65321">MQIGTTLAKRKFDVVIVGAGGSGMRASLQLSLAGLNVAVLSKVFPTRSHTVAAQGGIGASLGNMSEDNWHYHFYDTVKGSDWLGDQDAIEFMCREAPKVVYELEHFGMPFDRNADGTIYQRPFGGHTANYGEKPVQRACAAADRTGHALLHTLYQQNVKARTQFFVEWMALDIIRDAEGDTVGVTALEMETGEVHILEAKTVLLATGGAGRIFAASTNAFINTGDGLGMAARAGIPLQDMEFWQFHPTGVAGAGVLLTEGCRGEGAILRNVNGERFMERYAPTLKDLAPRDFVSRSMDQEIKEGRGCGPNKDYILLDMTHLGADTIAKRLPSVLEIGHNFANVDITKEPIPVVPTIHYQMGGIPTNINGQVVVPNNGIHNEVINGLYAVGECSCVSVHGANRLGTNSLLDLLVFGRAAGNHIVDFNLKNKTHKPLPKDAADRTLARLARLDSNSGGEYSQRVAGDIRSAMQQHAGVFRTQAGMDEGVTKIAALRDRVSNLALKDKSKVFNTARVEALEVENLMEAAQATMVSAAARRECRGAHTVDDYEHPADHPTAPLGRDDANWMKHTLWYAEGNRLEYKPVNLKPLTVDSVPPKVRTF</sequence>
<protein>
    <recommendedName>
        <fullName evidence="6 14">Succinate dehydrogenase flavoprotein subunit</fullName>
        <ecNumber evidence="5 15">1.3.5.1</ecNumber>
    </recommendedName>
</protein>
<keyword evidence="12 15" id="KW-0472">Membrane</keyword>
<evidence type="ECO:0000256" key="11">
    <source>
        <dbReference type="ARBA" id="ARBA00023002"/>
    </source>
</evidence>
<accession>A0ABU5DJD2</accession>
<dbReference type="Gene3D" id="3.50.50.60">
    <property type="entry name" value="FAD/NAD(P)-binding domain"/>
    <property type="match status" value="1"/>
</dbReference>
<dbReference type="InterPro" id="IPR015939">
    <property type="entry name" value="Fum_Rdtase/Succ_DH_flav-like_C"/>
</dbReference>